<dbReference type="PROSITE" id="PS50088">
    <property type="entry name" value="ANK_REPEAT"/>
    <property type="match status" value="2"/>
</dbReference>
<dbReference type="PRINTS" id="PR01415">
    <property type="entry name" value="ANKYRIN"/>
</dbReference>
<feature type="domain" description="BZIP" evidence="5">
    <location>
        <begin position="14"/>
        <end position="29"/>
    </location>
</feature>
<evidence type="ECO:0000256" key="3">
    <source>
        <dbReference type="PROSITE-ProRule" id="PRU00023"/>
    </source>
</evidence>
<evidence type="ECO:0000313" key="7">
    <source>
        <dbReference type="Proteomes" id="UP001610446"/>
    </source>
</evidence>
<dbReference type="PANTHER" id="PTHR24198:SF165">
    <property type="entry name" value="ANKYRIN REPEAT-CONTAINING PROTEIN-RELATED"/>
    <property type="match status" value="1"/>
</dbReference>
<accession>A0ABR4JCK5</accession>
<evidence type="ECO:0000256" key="4">
    <source>
        <dbReference type="SAM" id="MobiDB-lite"/>
    </source>
</evidence>
<evidence type="ECO:0000259" key="5">
    <source>
        <dbReference type="PROSITE" id="PS00036"/>
    </source>
</evidence>
<feature type="region of interest" description="Disordered" evidence="4">
    <location>
        <begin position="136"/>
        <end position="155"/>
    </location>
</feature>
<dbReference type="InterPro" id="IPR046347">
    <property type="entry name" value="bZIP_sf"/>
</dbReference>
<gene>
    <name evidence="6" type="ORF">BJY01DRAFT_220614</name>
</gene>
<reference evidence="6 7" key="1">
    <citation type="submission" date="2024-07" db="EMBL/GenBank/DDBJ databases">
        <title>Section-level genome sequencing and comparative genomics of Aspergillus sections Usti and Cavernicolus.</title>
        <authorList>
            <consortium name="Lawrence Berkeley National Laboratory"/>
            <person name="Nybo J.L."/>
            <person name="Vesth T.C."/>
            <person name="Theobald S."/>
            <person name="Frisvad J.C."/>
            <person name="Larsen T.O."/>
            <person name="Kjaerboelling I."/>
            <person name="Rothschild-Mancinelli K."/>
            <person name="Lyhne E.K."/>
            <person name="Kogle M.E."/>
            <person name="Barry K."/>
            <person name="Clum A."/>
            <person name="Na H."/>
            <person name="Ledsgaard L."/>
            <person name="Lin J."/>
            <person name="Lipzen A."/>
            <person name="Kuo A."/>
            <person name="Riley R."/>
            <person name="Mondo S."/>
            <person name="Labutti K."/>
            <person name="Haridas S."/>
            <person name="Pangalinan J."/>
            <person name="Salamov A.A."/>
            <person name="Simmons B.A."/>
            <person name="Magnuson J.K."/>
            <person name="Chen J."/>
            <person name="Drula E."/>
            <person name="Henrissat B."/>
            <person name="Wiebenga A."/>
            <person name="Lubbers R.J."/>
            <person name="Gomes A.C."/>
            <person name="Makela M.R."/>
            <person name="Stajich J."/>
            <person name="Grigoriev I.V."/>
            <person name="Mortensen U.H."/>
            <person name="De Vries R.P."/>
            <person name="Baker S.E."/>
            <person name="Andersen M.R."/>
        </authorList>
    </citation>
    <scope>NUCLEOTIDE SEQUENCE [LARGE SCALE GENOMIC DNA]</scope>
    <source>
        <strain evidence="6 7">CBS 123904</strain>
    </source>
</reference>
<comment type="caution">
    <text evidence="6">The sequence shown here is derived from an EMBL/GenBank/DDBJ whole genome shotgun (WGS) entry which is preliminary data.</text>
</comment>
<dbReference type="Pfam" id="PF12796">
    <property type="entry name" value="Ank_2"/>
    <property type="match status" value="1"/>
</dbReference>
<dbReference type="PROSITE" id="PS00036">
    <property type="entry name" value="BZIP_BASIC"/>
    <property type="match status" value="1"/>
</dbReference>
<dbReference type="InterPro" id="IPR036770">
    <property type="entry name" value="Ankyrin_rpt-contain_sf"/>
</dbReference>
<dbReference type="Proteomes" id="UP001610446">
    <property type="component" value="Unassembled WGS sequence"/>
</dbReference>
<evidence type="ECO:0000313" key="6">
    <source>
        <dbReference type="EMBL" id="KAL2837789.1"/>
    </source>
</evidence>
<dbReference type="PANTHER" id="PTHR24198">
    <property type="entry name" value="ANKYRIN REPEAT AND PROTEIN KINASE DOMAIN-CONTAINING PROTEIN"/>
    <property type="match status" value="1"/>
</dbReference>
<feature type="repeat" description="ANK" evidence="3">
    <location>
        <begin position="193"/>
        <end position="225"/>
    </location>
</feature>
<protein>
    <submittedName>
        <fullName evidence="6">Ankyrin repeat-containing domain protein</fullName>
    </submittedName>
</protein>
<evidence type="ECO:0000256" key="1">
    <source>
        <dbReference type="ARBA" id="ARBA00022737"/>
    </source>
</evidence>
<dbReference type="Gene3D" id="1.25.40.20">
    <property type="entry name" value="Ankyrin repeat-containing domain"/>
    <property type="match status" value="2"/>
</dbReference>
<organism evidence="6 7">
    <name type="scientific">Aspergillus pseudoustus</name>
    <dbReference type="NCBI Taxonomy" id="1810923"/>
    <lineage>
        <taxon>Eukaryota</taxon>
        <taxon>Fungi</taxon>
        <taxon>Dikarya</taxon>
        <taxon>Ascomycota</taxon>
        <taxon>Pezizomycotina</taxon>
        <taxon>Eurotiomycetes</taxon>
        <taxon>Eurotiomycetidae</taxon>
        <taxon>Eurotiales</taxon>
        <taxon>Aspergillaceae</taxon>
        <taxon>Aspergillus</taxon>
        <taxon>Aspergillus subgen. Nidulantes</taxon>
    </lineage>
</organism>
<dbReference type="SMART" id="SM00248">
    <property type="entry name" value="ANK"/>
    <property type="match status" value="4"/>
</dbReference>
<evidence type="ECO:0000256" key="2">
    <source>
        <dbReference type="ARBA" id="ARBA00023043"/>
    </source>
</evidence>
<dbReference type="InterPro" id="IPR004827">
    <property type="entry name" value="bZIP"/>
</dbReference>
<proteinExistence type="predicted"/>
<dbReference type="SUPFAM" id="SSF57959">
    <property type="entry name" value="Leucine zipper domain"/>
    <property type="match status" value="1"/>
</dbReference>
<dbReference type="Gene3D" id="1.20.5.170">
    <property type="match status" value="1"/>
</dbReference>
<dbReference type="Pfam" id="PF00023">
    <property type="entry name" value="Ank"/>
    <property type="match status" value="1"/>
</dbReference>
<dbReference type="SUPFAM" id="SSF48403">
    <property type="entry name" value="Ankyrin repeat"/>
    <property type="match status" value="1"/>
</dbReference>
<sequence length="329" mass="36477">MDFNIRLPGDPLERRRQQNRIAQRKFRQKKQLAVSDNNVNDSNSATLFSDRSFGDVVTDIDVINTLLFDGDSSNSFSASLFSPPYPTASPTSANTSVTPNERTISSRARKTSVAFSQSSGMTNHQVALRELSSLSARAAEQPDNETGPDSASSAKKAKGWLRAIHIAAQKGHERIMRVLLQRSGVDPNAPDSDGRTPLFHAVVEDHEDAVRLLLSHGARIGVLDCEGRSVLHWAVLYQRLEVLRTLLDHWSEHERDWFDIDAYDMVGWTPLHLAVERGFEPVVLLLLQQGADINAKAKRCPYTGGVIPFNVAPLQSSKVDHQMNLCTAE</sequence>
<dbReference type="EMBL" id="JBFXLU010000155">
    <property type="protein sequence ID" value="KAL2837789.1"/>
    <property type="molecule type" value="Genomic_DNA"/>
</dbReference>
<feature type="repeat" description="ANK" evidence="3">
    <location>
        <begin position="266"/>
        <end position="298"/>
    </location>
</feature>
<dbReference type="Pfam" id="PF13606">
    <property type="entry name" value="Ank_3"/>
    <property type="match status" value="1"/>
</dbReference>
<dbReference type="PROSITE" id="PS50297">
    <property type="entry name" value="ANK_REP_REGION"/>
    <property type="match status" value="2"/>
</dbReference>
<keyword evidence="2 3" id="KW-0040">ANK repeat</keyword>
<keyword evidence="1" id="KW-0677">Repeat</keyword>
<dbReference type="InterPro" id="IPR002110">
    <property type="entry name" value="Ankyrin_rpt"/>
</dbReference>
<name>A0ABR4JCK5_9EURO</name>
<keyword evidence="7" id="KW-1185">Reference proteome</keyword>
<dbReference type="CDD" id="cd14688">
    <property type="entry name" value="bZIP_YAP"/>
    <property type="match status" value="1"/>
</dbReference>